<evidence type="ECO:0000313" key="2">
    <source>
        <dbReference type="EMBL" id="CDZ86735.1"/>
    </source>
</evidence>
<proteinExistence type="predicted"/>
<dbReference type="PATRIC" id="fig|545.12.peg.5028"/>
<dbReference type="AlphaFoldDB" id="A0A078LIV6"/>
<protein>
    <recommendedName>
        <fullName evidence="3">Lipoprotein</fullName>
    </recommendedName>
</protein>
<evidence type="ECO:0008006" key="3">
    <source>
        <dbReference type="Google" id="ProtNLM"/>
    </source>
</evidence>
<reference evidence="2" key="1">
    <citation type="submission" date="2014-06" db="EMBL/GenBank/DDBJ databases">
        <authorList>
            <person name="Urmite Genomes Urmite Genomes"/>
        </authorList>
    </citation>
    <scope>NUCLEOTIDE SEQUENCE</scope>
</reference>
<accession>A0A078LIV6</accession>
<feature type="chain" id="PRO_5001741277" description="Lipoprotein" evidence="1">
    <location>
        <begin position="23"/>
        <end position="152"/>
    </location>
</feature>
<feature type="signal peptide" evidence="1">
    <location>
        <begin position="1"/>
        <end position="22"/>
    </location>
</feature>
<name>A0A078LIV6_CITKO</name>
<dbReference type="EMBL" id="LK931338">
    <property type="protein sequence ID" value="CDZ86735.1"/>
    <property type="molecule type" value="Genomic_DNA"/>
</dbReference>
<evidence type="ECO:0000256" key="1">
    <source>
        <dbReference type="SAM" id="SignalP"/>
    </source>
</evidence>
<organism evidence="2">
    <name type="scientific">Citrobacter koseri</name>
    <name type="common">Citrobacter diversus</name>
    <dbReference type="NCBI Taxonomy" id="545"/>
    <lineage>
        <taxon>Bacteria</taxon>
        <taxon>Pseudomonadati</taxon>
        <taxon>Pseudomonadota</taxon>
        <taxon>Gammaproteobacteria</taxon>
        <taxon>Enterobacterales</taxon>
        <taxon>Enterobacteriaceae</taxon>
        <taxon>Citrobacter</taxon>
    </lineage>
</organism>
<gene>
    <name evidence="2" type="ORF">BN1086_04988</name>
</gene>
<keyword evidence="1" id="KW-0732">Signal</keyword>
<sequence>MKNVSFLVSFIALGIISFGANAADKYVDPIQKKIDEQHKPLIEKFKKSCQSKNTIGCQIEAANRADEAIPNRGTPRYCKQAYAGYSNTQSKQKLSELVKLYDSLDGQSTATRWPGKITQANIDFEASCLLEKLGERRDGIVGAKLYLGLSPR</sequence>